<keyword evidence="3" id="KW-1185">Reference proteome</keyword>
<dbReference type="Proteomes" id="UP000250235">
    <property type="component" value="Unassembled WGS sequence"/>
</dbReference>
<dbReference type="AlphaFoldDB" id="A0A2Z7BUD1"/>
<feature type="compositionally biased region" description="Polar residues" evidence="1">
    <location>
        <begin position="1"/>
        <end position="14"/>
    </location>
</feature>
<name>A0A2Z7BUD1_9LAMI</name>
<gene>
    <name evidence="2" type="ORF">F511_36478</name>
</gene>
<feature type="compositionally biased region" description="Basic and acidic residues" evidence="1">
    <location>
        <begin position="47"/>
        <end position="88"/>
    </location>
</feature>
<feature type="compositionally biased region" description="Polar residues" evidence="1">
    <location>
        <begin position="96"/>
        <end position="110"/>
    </location>
</feature>
<protein>
    <submittedName>
        <fullName evidence="2">Uncharacterized protein</fullName>
    </submittedName>
</protein>
<accession>A0A2Z7BUD1</accession>
<organism evidence="2 3">
    <name type="scientific">Dorcoceras hygrometricum</name>
    <dbReference type="NCBI Taxonomy" id="472368"/>
    <lineage>
        <taxon>Eukaryota</taxon>
        <taxon>Viridiplantae</taxon>
        <taxon>Streptophyta</taxon>
        <taxon>Embryophyta</taxon>
        <taxon>Tracheophyta</taxon>
        <taxon>Spermatophyta</taxon>
        <taxon>Magnoliopsida</taxon>
        <taxon>eudicotyledons</taxon>
        <taxon>Gunneridae</taxon>
        <taxon>Pentapetalae</taxon>
        <taxon>asterids</taxon>
        <taxon>lamiids</taxon>
        <taxon>Lamiales</taxon>
        <taxon>Gesneriaceae</taxon>
        <taxon>Didymocarpoideae</taxon>
        <taxon>Trichosporeae</taxon>
        <taxon>Loxocarpinae</taxon>
        <taxon>Dorcoceras</taxon>
    </lineage>
</organism>
<feature type="compositionally biased region" description="Basic and acidic residues" evidence="1">
    <location>
        <begin position="128"/>
        <end position="138"/>
    </location>
</feature>
<dbReference type="EMBL" id="KV001990">
    <property type="protein sequence ID" value="KZV38262.1"/>
    <property type="molecule type" value="Genomic_DNA"/>
</dbReference>
<sequence>MPPPNYWQNTNNPYLTPFTYYGYHNPQPNDSPMEKEPATPTSVRETQLSERETPIDLEHLDKVDVGGEGEKKRLNWSKPEDESGDHVVRTKKTRNSESGASNTSSNQNVSIDLDVDDEDTHPIGQKATKREGKSKVKSDIQGMTVNFNTMCEQFNEYKLEEGRI</sequence>
<proteinExistence type="predicted"/>
<evidence type="ECO:0000313" key="3">
    <source>
        <dbReference type="Proteomes" id="UP000250235"/>
    </source>
</evidence>
<reference evidence="2 3" key="1">
    <citation type="journal article" date="2015" name="Proc. Natl. Acad. Sci. U.S.A.">
        <title>The resurrection genome of Boea hygrometrica: A blueprint for survival of dehydration.</title>
        <authorList>
            <person name="Xiao L."/>
            <person name="Yang G."/>
            <person name="Zhang L."/>
            <person name="Yang X."/>
            <person name="Zhao S."/>
            <person name="Ji Z."/>
            <person name="Zhou Q."/>
            <person name="Hu M."/>
            <person name="Wang Y."/>
            <person name="Chen M."/>
            <person name="Xu Y."/>
            <person name="Jin H."/>
            <person name="Xiao X."/>
            <person name="Hu G."/>
            <person name="Bao F."/>
            <person name="Hu Y."/>
            <person name="Wan P."/>
            <person name="Li L."/>
            <person name="Deng X."/>
            <person name="Kuang T."/>
            <person name="Xiang C."/>
            <person name="Zhu J.K."/>
            <person name="Oliver M.J."/>
            <person name="He Y."/>
        </authorList>
    </citation>
    <scope>NUCLEOTIDE SEQUENCE [LARGE SCALE GENOMIC DNA]</scope>
    <source>
        <strain evidence="3">cv. XS01</strain>
    </source>
</reference>
<evidence type="ECO:0000256" key="1">
    <source>
        <dbReference type="SAM" id="MobiDB-lite"/>
    </source>
</evidence>
<feature type="region of interest" description="Disordered" evidence="1">
    <location>
        <begin position="1"/>
        <end position="138"/>
    </location>
</feature>
<evidence type="ECO:0000313" key="2">
    <source>
        <dbReference type="EMBL" id="KZV38262.1"/>
    </source>
</evidence>